<name>M1Z0V9_NITG3</name>
<evidence type="ECO:0000313" key="8">
    <source>
        <dbReference type="Proteomes" id="UP000011704"/>
    </source>
</evidence>
<dbReference type="PANTHER" id="PTHR30093">
    <property type="entry name" value="GENERAL SECRETION PATHWAY PROTEIN G"/>
    <property type="match status" value="1"/>
</dbReference>
<dbReference type="SUPFAM" id="SSF54523">
    <property type="entry name" value="Pili subunits"/>
    <property type="match status" value="1"/>
</dbReference>
<dbReference type="FunCoup" id="M1Z0V9">
    <property type="interactions" value="10"/>
</dbReference>
<dbReference type="InterPro" id="IPR045584">
    <property type="entry name" value="Pilin-like"/>
</dbReference>
<evidence type="ECO:0000256" key="6">
    <source>
        <dbReference type="SAM" id="Phobius"/>
    </source>
</evidence>
<dbReference type="NCBIfam" id="TIGR02532">
    <property type="entry name" value="IV_pilin_GFxxxE"/>
    <property type="match status" value="1"/>
</dbReference>
<keyword evidence="2" id="KW-0488">Methylation</keyword>
<dbReference type="AlphaFoldDB" id="M1Z0V9"/>
<keyword evidence="8" id="KW-1185">Reference proteome</keyword>
<keyword evidence="4 6" id="KW-1133">Transmembrane helix</keyword>
<evidence type="ECO:0000256" key="3">
    <source>
        <dbReference type="ARBA" id="ARBA00022692"/>
    </source>
</evidence>
<dbReference type="InParanoid" id="M1Z0V9"/>
<evidence type="ECO:0000313" key="7">
    <source>
        <dbReference type="EMBL" id="CCQ91366.1"/>
    </source>
</evidence>
<organism evidence="7 8">
    <name type="scientific">Nitrospina gracilis (strain 3/211)</name>
    <dbReference type="NCBI Taxonomy" id="1266370"/>
    <lineage>
        <taxon>Bacteria</taxon>
        <taxon>Pseudomonadati</taxon>
        <taxon>Nitrospinota/Tectimicrobiota group</taxon>
        <taxon>Nitrospinota</taxon>
        <taxon>Nitrospinia</taxon>
        <taxon>Nitrospinales</taxon>
        <taxon>Nitrospinaceae</taxon>
        <taxon>Nitrospina</taxon>
    </lineage>
</organism>
<dbReference type="Proteomes" id="UP000011704">
    <property type="component" value="Unassembled WGS sequence"/>
</dbReference>
<evidence type="ECO:0000256" key="5">
    <source>
        <dbReference type="ARBA" id="ARBA00023136"/>
    </source>
</evidence>
<evidence type="ECO:0000256" key="4">
    <source>
        <dbReference type="ARBA" id="ARBA00022989"/>
    </source>
</evidence>
<sequence length="124" mass="13426">MKLHKNAHFSERGFTLIELLIVIAIISILAAIAIPQFAQYKERAYDSDSKATLRNLFLSCRVYWDDNGGSNSCDPTVAAGPEYGFVNPSDITLSASGTETTFAGTAQHNDSTNTYNIDSNGSIS</sequence>
<dbReference type="GO" id="GO:0016020">
    <property type="term" value="C:membrane"/>
    <property type="evidence" value="ECO:0007669"/>
    <property type="project" value="UniProtKB-SubCell"/>
</dbReference>
<reference evidence="7 8" key="1">
    <citation type="journal article" date="2013" name="Front. Microbiol.">
        <title>The genome of Nitrospina gracilis illuminates the metabolism and evolution of the major marine nitrite oxidizer.</title>
        <authorList>
            <person name="Luecker S."/>
            <person name="Nowka B."/>
            <person name="Rattei T."/>
            <person name="Spieck E."/>
            <person name="and Daims H."/>
        </authorList>
    </citation>
    <scope>NUCLEOTIDE SEQUENCE [LARGE SCALE GENOMIC DNA]</scope>
    <source>
        <strain evidence="7 8">3/211</strain>
    </source>
</reference>
<comment type="caution">
    <text evidence="7">The sequence shown here is derived from an EMBL/GenBank/DDBJ whole genome shotgun (WGS) entry which is preliminary data.</text>
</comment>
<gene>
    <name evidence="7" type="ORF">NITGR_640013</name>
</gene>
<comment type="subcellular location">
    <subcellularLocation>
        <location evidence="1">Membrane</location>
        <topology evidence="1">Single-pass membrane protein</topology>
    </subcellularLocation>
</comment>
<dbReference type="HOGENOM" id="CLU_091705_7_1_0"/>
<dbReference type="RefSeq" id="WP_005009971.1">
    <property type="nucleotide sequence ID" value="NZ_HG422173.1"/>
</dbReference>
<proteinExistence type="predicted"/>
<dbReference type="PANTHER" id="PTHR30093:SF44">
    <property type="entry name" value="TYPE II SECRETION SYSTEM CORE PROTEIN G"/>
    <property type="match status" value="1"/>
</dbReference>
<dbReference type="Gene3D" id="3.30.700.10">
    <property type="entry name" value="Glycoprotein, Type 4 Pilin"/>
    <property type="match status" value="1"/>
</dbReference>
<dbReference type="OrthoDB" id="5398590at2"/>
<feature type="transmembrane region" description="Helical" evidence="6">
    <location>
        <begin position="12"/>
        <end position="34"/>
    </location>
</feature>
<accession>M1Z0V9</accession>
<dbReference type="InterPro" id="IPR012902">
    <property type="entry name" value="N_methyl_site"/>
</dbReference>
<dbReference type="Pfam" id="PF07963">
    <property type="entry name" value="N_methyl"/>
    <property type="match status" value="1"/>
</dbReference>
<dbReference type="PROSITE" id="PS00409">
    <property type="entry name" value="PROKAR_NTER_METHYL"/>
    <property type="match status" value="1"/>
</dbReference>
<evidence type="ECO:0000256" key="1">
    <source>
        <dbReference type="ARBA" id="ARBA00004167"/>
    </source>
</evidence>
<dbReference type="STRING" id="1266370.NITGR_640013"/>
<protein>
    <submittedName>
        <fullName evidence="7">Tfp pilus assembly protein, major pilin</fullName>
    </submittedName>
</protein>
<keyword evidence="3 6" id="KW-0812">Transmembrane</keyword>
<keyword evidence="5 6" id="KW-0472">Membrane</keyword>
<dbReference type="EMBL" id="CAQJ01000071">
    <property type="protein sequence ID" value="CCQ91366.1"/>
    <property type="molecule type" value="Genomic_DNA"/>
</dbReference>
<evidence type="ECO:0000256" key="2">
    <source>
        <dbReference type="ARBA" id="ARBA00022481"/>
    </source>
</evidence>